<evidence type="ECO:0000313" key="2">
    <source>
        <dbReference type="Proteomes" id="UP000449547"/>
    </source>
</evidence>
<keyword evidence="2" id="KW-1185">Reference proteome</keyword>
<protein>
    <recommendedName>
        <fullName evidence="3">F-box domain-containing protein</fullName>
    </recommendedName>
</protein>
<dbReference type="EMBL" id="SWFT01000163">
    <property type="protein sequence ID" value="KAA8896645.1"/>
    <property type="molecule type" value="Genomic_DNA"/>
</dbReference>
<proteinExistence type="predicted"/>
<sequence length="455" mass="52461">MGYILTGIDGYNFKRKTRSDVNEDATQKRRRLELAKQRSQSPLYRLPEEVLDIIFVMTGPYNALAQTSRYFHNLFHYEHSSTPPLICQKNLSLVMSMSRAWYTFDANYSLDLEKLAKKFTRYRTYIDRSESRRAKAILSDLGAYIVLFIRNSSVLVDSVFAQKFMTLEVYKKVFMKMLRDANRTAETFISKINSTMASYITQTAIEHPLFLSPRELVQESQRRYQFIELVFKHLAMLLDSTTEDLTMEAISEFKEPKKLAIDFKADTTFTDERLSMLAEVLPQSAGSLREYPDELVAVLEQNKLTYMNLGGSSRALPEPMFWKGLADARRRELLIPLVASGCEVDQTRLMLATIESYTNSTISFPLADALQELYKLDVAEPLAAVPLIELCHQYPDNDQYTEALVKTLEWVYSTSQGPDEDNTLWNVVGRLKDRRLAEILFRFDDRPSSDILGIF</sequence>
<dbReference type="GeneID" id="54784308"/>
<evidence type="ECO:0008006" key="3">
    <source>
        <dbReference type="Google" id="ProtNLM"/>
    </source>
</evidence>
<evidence type="ECO:0000313" key="1">
    <source>
        <dbReference type="EMBL" id="KAA8896645.1"/>
    </source>
</evidence>
<organism evidence="1 2">
    <name type="scientific">Diutina rugosa</name>
    <name type="common">Yeast</name>
    <name type="synonym">Candida rugosa</name>
    <dbReference type="NCBI Taxonomy" id="5481"/>
    <lineage>
        <taxon>Eukaryota</taxon>
        <taxon>Fungi</taxon>
        <taxon>Dikarya</taxon>
        <taxon>Ascomycota</taxon>
        <taxon>Saccharomycotina</taxon>
        <taxon>Pichiomycetes</taxon>
        <taxon>Debaryomycetaceae</taxon>
        <taxon>Diutina</taxon>
    </lineage>
</organism>
<dbReference type="AlphaFoldDB" id="A0A642UCC1"/>
<dbReference type="OrthoDB" id="4022350at2759"/>
<dbReference type="Proteomes" id="UP000449547">
    <property type="component" value="Unassembled WGS sequence"/>
</dbReference>
<dbReference type="VEuPathDB" id="FungiDB:DIURU_005657"/>
<name>A0A642UCC1_DIURU</name>
<gene>
    <name evidence="1" type="ORF">DIURU_005657</name>
</gene>
<accession>A0A642UCC1</accession>
<comment type="caution">
    <text evidence="1">The sequence shown here is derived from an EMBL/GenBank/DDBJ whole genome shotgun (WGS) entry which is preliminary data.</text>
</comment>
<reference evidence="1 2" key="1">
    <citation type="submission" date="2019-07" db="EMBL/GenBank/DDBJ databases">
        <title>Genome assembly of two rare yeast pathogens: Diutina rugosa and Trichomonascus ciferrii.</title>
        <authorList>
            <person name="Mixao V."/>
            <person name="Saus E."/>
            <person name="Hansen A."/>
            <person name="Lass-Flor C."/>
            <person name="Gabaldon T."/>
        </authorList>
    </citation>
    <scope>NUCLEOTIDE SEQUENCE [LARGE SCALE GENOMIC DNA]</scope>
    <source>
        <strain evidence="1 2">CBS 613</strain>
    </source>
</reference>
<dbReference type="RefSeq" id="XP_034009505.1">
    <property type="nucleotide sequence ID" value="XM_034158663.1"/>
</dbReference>